<dbReference type="Pfam" id="PF13365">
    <property type="entry name" value="Trypsin_2"/>
    <property type="match status" value="1"/>
</dbReference>
<name>A0A221SKW4_9VIBR</name>
<dbReference type="AlphaFoldDB" id="A0A221SKW4"/>
<sequence length="707" mass="74207">MKTIEQPTRALPQNTILFCKKPWQVPSMILAFLVLLTFVWAGFIMANFKELDFYENAYELSVPEFLFRDMAGSGFQNVSQAVAPGVVGIGATAINMPPVATGALVSPNGHVITALHPLKDLGEIAVFVRTSTGITKYRAEIAKSLPSHDLALLKILTPDRFMYFPLADTANMQSVAGVMGIGFGSNGALITKEGRLIQGNSTLNVGTLQISHLLGTDAIYTWEQTGGPLVNTAGELVGIGLSVMGDNKLVQGYVVPAHVLAADLGDVVTFKVNPAKAPAPAPLTDAPMTKAAGTNSPGFVQAAAPNMLDNQGQGNAGMDTAVGTQTGPMGSSWWWTRARAQVVEQNPNMAMNVAAPNSALQQMQAPQMQAQQMPGQMPGQIQAQMQPQSPGGVAGVMGMGFGLTDTDHMGRTRIGGLTVGDVFSLMLLAVVVGVTSGMVTMGGGVLQVAGMMIVFGYGMHLIRPVAYLTNLFIFGAAARRNAKHGLIMWDTVKSVTPWACVGVVGGYFIGNELGDRSIGMLLGVFAALMTLKGLQELLNKNQEEVILRTDGGEVITAESEDGIEDMINLDEDSPAPSHEVMIEQASKAFLGLPPGLISGIMGISGGVVSVPMQRMFVGASLHNAIANSAVIVFWASLTGAIVAFAHGVPAGLIDVKAPLTISAIMIPGAYVGGFLGAKLMKMLPAQVLRGVYTAIMAAVAVKMLFLN</sequence>
<evidence type="ECO:0000256" key="6">
    <source>
        <dbReference type="RuleBase" id="RU363041"/>
    </source>
</evidence>
<dbReference type="SUPFAM" id="SSF50494">
    <property type="entry name" value="Trypsin-like serine proteases"/>
    <property type="match status" value="1"/>
</dbReference>
<comment type="similarity">
    <text evidence="2 6">Belongs to the 4-toluene sulfonate uptake permease (TSUP) (TC 2.A.102) family.</text>
</comment>
<dbReference type="InterPro" id="IPR009003">
    <property type="entry name" value="Peptidase_S1_PA"/>
</dbReference>
<evidence type="ECO:0000313" key="7">
    <source>
        <dbReference type="EMBL" id="ASN76795.1"/>
    </source>
</evidence>
<feature type="transmembrane region" description="Helical" evidence="6">
    <location>
        <begin position="657"/>
        <end position="675"/>
    </location>
</feature>
<evidence type="ECO:0000256" key="5">
    <source>
        <dbReference type="ARBA" id="ARBA00023136"/>
    </source>
</evidence>
<proteinExistence type="inferred from homology"/>
<evidence type="ECO:0000256" key="1">
    <source>
        <dbReference type="ARBA" id="ARBA00004141"/>
    </source>
</evidence>
<dbReference type="InterPro" id="IPR002781">
    <property type="entry name" value="TM_pro_TauE-like"/>
</dbReference>
<keyword evidence="6" id="KW-1003">Cell membrane</keyword>
<keyword evidence="3 6" id="KW-0812">Transmembrane</keyword>
<dbReference type="PANTHER" id="PTHR43483:SF3">
    <property type="entry name" value="MEMBRANE TRANSPORTER PROTEIN HI_0806-RELATED"/>
    <property type="match status" value="1"/>
</dbReference>
<dbReference type="PANTHER" id="PTHR43483">
    <property type="entry name" value="MEMBRANE TRANSPORTER PROTEIN HI_0806-RELATED"/>
    <property type="match status" value="1"/>
</dbReference>
<organism evidence="7">
    <name type="scientific">Vibrio sp. MV-1</name>
    <dbReference type="NCBI Taxonomy" id="632142"/>
    <lineage>
        <taxon>Bacteria</taxon>
        <taxon>Pseudomonadati</taxon>
        <taxon>Pseudomonadota</taxon>
        <taxon>Gammaproteobacteria</taxon>
        <taxon>Vibrionales</taxon>
        <taxon>Vibrionaceae</taxon>
        <taxon>Vibrio</taxon>
    </lineage>
</organism>
<evidence type="ECO:0000256" key="2">
    <source>
        <dbReference type="ARBA" id="ARBA00009142"/>
    </source>
</evidence>
<feature type="transmembrane region" description="Helical" evidence="6">
    <location>
        <begin position="624"/>
        <end position="645"/>
    </location>
</feature>
<dbReference type="Pfam" id="PF01925">
    <property type="entry name" value="TauE"/>
    <property type="match status" value="1"/>
</dbReference>
<dbReference type="NCBIfam" id="NF040961">
    <property type="entry name" value="MamO"/>
    <property type="match status" value="1"/>
</dbReference>
<comment type="subcellular location">
    <subcellularLocation>
        <location evidence="6">Cell membrane</location>
        <topology evidence="6">Multi-pass membrane protein</topology>
    </subcellularLocation>
    <subcellularLocation>
        <location evidence="1">Membrane</location>
        <topology evidence="1">Multi-pass membrane protein</topology>
    </subcellularLocation>
</comment>
<evidence type="ECO:0000256" key="3">
    <source>
        <dbReference type="ARBA" id="ARBA00022692"/>
    </source>
</evidence>
<feature type="transmembrane region" description="Helical" evidence="6">
    <location>
        <begin position="461"/>
        <end position="479"/>
    </location>
</feature>
<dbReference type="Gene3D" id="2.40.10.10">
    <property type="entry name" value="Trypsin-like serine proteases"/>
    <property type="match status" value="2"/>
</dbReference>
<gene>
    <name evidence="7" type="primary">mamO</name>
</gene>
<keyword evidence="4 6" id="KW-1133">Transmembrane helix</keyword>
<feature type="transmembrane region" description="Helical" evidence="6">
    <location>
        <begin position="422"/>
        <end position="455"/>
    </location>
</feature>
<dbReference type="EMBL" id="EU882844">
    <property type="protein sequence ID" value="ASN76795.1"/>
    <property type="molecule type" value="Genomic_DNA"/>
</dbReference>
<protein>
    <recommendedName>
        <fullName evidence="6">Probable membrane transporter protein</fullName>
    </recommendedName>
</protein>
<feature type="transmembrane region" description="Helical" evidence="6">
    <location>
        <begin position="687"/>
        <end position="706"/>
    </location>
</feature>
<evidence type="ECO:0000256" key="4">
    <source>
        <dbReference type="ARBA" id="ARBA00022989"/>
    </source>
</evidence>
<accession>A0A221SKW4</accession>
<dbReference type="GO" id="GO:0005886">
    <property type="term" value="C:plasma membrane"/>
    <property type="evidence" value="ECO:0007669"/>
    <property type="project" value="UniProtKB-SubCell"/>
</dbReference>
<reference evidence="7" key="1">
    <citation type="submission" date="2008-07" db="EMBL/GenBank/DDBJ databases">
        <title>Analysis of genes from marine vibrio MV-1 putatively involved in magnetosome formation.</title>
        <authorList>
            <person name="Trubitsyn D."/>
            <person name="French C."/>
            <person name="Staniland S."/>
            <person name="Ward B."/>
        </authorList>
    </citation>
    <scope>NUCLEOTIDE SEQUENCE</scope>
    <source>
        <strain evidence="7">MV-1</strain>
    </source>
</reference>
<feature type="transmembrane region" description="Helical" evidence="6">
    <location>
        <begin position="28"/>
        <end position="48"/>
    </location>
</feature>
<keyword evidence="5 6" id="KW-0472">Membrane</keyword>
<dbReference type="InterPro" id="IPR043504">
    <property type="entry name" value="Peptidase_S1_PA_chymotrypsin"/>
</dbReference>